<dbReference type="CDD" id="cd24078">
    <property type="entry name" value="ASKHA_NBD_NAGK_meta"/>
    <property type="match status" value="1"/>
</dbReference>
<comment type="similarity">
    <text evidence="1">Belongs to the eukaryotic-type N-acetylglucosamine kinase family.</text>
</comment>
<dbReference type="Pfam" id="PF01869">
    <property type="entry name" value="BcrAD_BadFG"/>
    <property type="match status" value="1"/>
</dbReference>
<dbReference type="EMBL" id="GFDF01001432">
    <property type="protein sequence ID" value="JAV12652.1"/>
    <property type="molecule type" value="Transcribed_RNA"/>
</dbReference>
<name>A0A1L8E248_9DIPT</name>
<accession>A0A1L8E248</accession>
<evidence type="ECO:0000256" key="2">
    <source>
        <dbReference type="ARBA" id="ARBA00012122"/>
    </source>
</evidence>
<dbReference type="EC" id="2.7.1.59" evidence="2"/>
<dbReference type="GO" id="GO:0045127">
    <property type="term" value="F:N-acetylglucosamine kinase activity"/>
    <property type="evidence" value="ECO:0007669"/>
    <property type="project" value="UniProtKB-EC"/>
</dbReference>
<sequence>MFIFRNLCATMTSTYIGGVEGGATHSKLIICNDSGDIVASIVGPGTNHWMVGIPECARRIAEMATKAKTAANIPQTLKLQCLGLSLSGCEQEATNKGLESELKKLFPNLAENYVVCSDTVGSIATVSPLGGLVLISGTGSNALLRNPCGSVYNCGGWGHIMGDEGSAWWISHRAMKIVFDDEDNFAKSQFPTNTVWQLMKEHFSVETRLDLLDHCYAKFDKPFFAGLCHKLAVAAVDGDPLCQQLFTDAGRLLARAIIALLPRVSEELVRSGELSIVCVGSVWLSWELLKMGFIKEMNTTTITYGLTLKRLTQTMALGATYLAADAIEFNLPRDYAKNYEIFYKHHNSIAVNGNGIE</sequence>
<keyword evidence="6" id="KW-0418">Kinase</keyword>
<dbReference type="InterPro" id="IPR002731">
    <property type="entry name" value="ATPase_BadF"/>
</dbReference>
<dbReference type="InterPro" id="IPR043129">
    <property type="entry name" value="ATPase_NBD"/>
</dbReference>
<reference evidence="6" key="1">
    <citation type="submission" date="2016-12" db="EMBL/GenBank/DDBJ databases">
        <title>An insight into the sialome and mialome of the sand fly, Nyssomyia neivai.</title>
        <authorList>
            <person name="Sebastian V."/>
            <person name="Goulart T.M."/>
            <person name="Oliveira W."/>
            <person name="Calvo E."/>
            <person name="Oliveira L.F."/>
            <person name="Pinto M.C."/>
            <person name="Rosselino A.M."/>
            <person name="Ribeiro J.M."/>
        </authorList>
    </citation>
    <scope>NUCLEOTIDE SEQUENCE</scope>
</reference>
<evidence type="ECO:0000256" key="4">
    <source>
        <dbReference type="ARBA" id="ARBA00031123"/>
    </source>
</evidence>
<proteinExistence type="inferred from homology"/>
<protein>
    <recommendedName>
        <fullName evidence="3">N-acetyl-D-glucosamine kinase</fullName>
        <ecNumber evidence="2">2.7.1.59</ecNumber>
    </recommendedName>
    <alternativeName>
        <fullName evidence="4">GlcNAc kinase</fullName>
    </alternativeName>
</protein>
<evidence type="ECO:0000256" key="1">
    <source>
        <dbReference type="ARBA" id="ARBA00006198"/>
    </source>
</evidence>
<dbReference type="Gene3D" id="3.30.420.40">
    <property type="match status" value="1"/>
</dbReference>
<dbReference type="SUPFAM" id="SSF53067">
    <property type="entry name" value="Actin-like ATPase domain"/>
    <property type="match status" value="2"/>
</dbReference>
<organism evidence="6">
    <name type="scientific">Nyssomyia neivai</name>
    <dbReference type="NCBI Taxonomy" id="330878"/>
    <lineage>
        <taxon>Eukaryota</taxon>
        <taxon>Metazoa</taxon>
        <taxon>Ecdysozoa</taxon>
        <taxon>Arthropoda</taxon>
        <taxon>Hexapoda</taxon>
        <taxon>Insecta</taxon>
        <taxon>Pterygota</taxon>
        <taxon>Neoptera</taxon>
        <taxon>Endopterygota</taxon>
        <taxon>Diptera</taxon>
        <taxon>Nematocera</taxon>
        <taxon>Psychodoidea</taxon>
        <taxon>Psychodidae</taxon>
        <taxon>Nyssomyia</taxon>
    </lineage>
</organism>
<evidence type="ECO:0000313" key="6">
    <source>
        <dbReference type="EMBL" id="JAV12652.1"/>
    </source>
</evidence>
<dbReference type="PANTHER" id="PTHR12862:SF0">
    <property type="entry name" value="N-ACETYL-D-GLUCOSAMINE KINASE"/>
    <property type="match status" value="1"/>
</dbReference>
<dbReference type="InterPro" id="IPR039758">
    <property type="entry name" value="NAGK-like"/>
</dbReference>
<evidence type="ECO:0000259" key="5">
    <source>
        <dbReference type="Pfam" id="PF01869"/>
    </source>
</evidence>
<evidence type="ECO:0000256" key="3">
    <source>
        <dbReference type="ARBA" id="ARBA00014974"/>
    </source>
</evidence>
<dbReference type="PANTHER" id="PTHR12862">
    <property type="entry name" value="BADF TYPE ATPASE DOMAIN-CONTAINING PROTEIN"/>
    <property type="match status" value="1"/>
</dbReference>
<feature type="domain" description="ATPase BadF/BadG/BcrA/BcrD type" evidence="5">
    <location>
        <begin position="18"/>
        <end position="296"/>
    </location>
</feature>
<dbReference type="AlphaFoldDB" id="A0A1L8E248"/>
<keyword evidence="6" id="KW-0808">Transferase</keyword>